<proteinExistence type="predicted"/>
<evidence type="ECO:0000313" key="1">
    <source>
        <dbReference type="EMBL" id="VAW80384.1"/>
    </source>
</evidence>
<dbReference type="EMBL" id="UOFL01000197">
    <property type="protein sequence ID" value="VAW80384.1"/>
    <property type="molecule type" value="Genomic_DNA"/>
</dbReference>
<dbReference type="AlphaFoldDB" id="A0A3B0ZG89"/>
<evidence type="ECO:0008006" key="2">
    <source>
        <dbReference type="Google" id="ProtNLM"/>
    </source>
</evidence>
<protein>
    <recommendedName>
        <fullName evidence="2">Tetratricopeptide repeat protein</fullName>
    </recommendedName>
</protein>
<organism evidence="1">
    <name type="scientific">hydrothermal vent metagenome</name>
    <dbReference type="NCBI Taxonomy" id="652676"/>
    <lineage>
        <taxon>unclassified sequences</taxon>
        <taxon>metagenomes</taxon>
        <taxon>ecological metagenomes</taxon>
    </lineage>
</organism>
<dbReference type="Gene3D" id="1.25.40.10">
    <property type="entry name" value="Tetratricopeptide repeat domain"/>
    <property type="match status" value="2"/>
</dbReference>
<name>A0A3B0ZG89_9ZZZZ</name>
<accession>A0A3B0ZG89</accession>
<dbReference type="InterPro" id="IPR011990">
    <property type="entry name" value="TPR-like_helical_dom_sf"/>
</dbReference>
<dbReference type="SUPFAM" id="SSF48452">
    <property type="entry name" value="TPR-like"/>
    <property type="match status" value="1"/>
</dbReference>
<sequence length="351" mass="39193">MNFSTNYTFYPDNKALEKAIEHYKSLMSDEQFSNNTGEESGGIADSVRADNSSTVVDNFIYTRGNYEQHRYSANVFSEARDVFGALLTDDLREKSPADWAEVHNSLGNILAAIAQSVQDGDLYKLSIASFDHALEVYSQQQSPMQWAASKANVGTALQALGRQEVDSKLMSKAIDAYTEALLVYTRKETPEEWSVVMLQLGDTFHRYGSLLKGNRTFQKSVVAYKNALAELDADLFALELTAAHNNRGAVLHHLGESEQNADRIEEAIRAYTTALTVSMEQQLPFHLAVLIRVNKATANSVYAEFRKDAELAEETADEFELIIECFPHVLQPLCLKHCQAQLSKARAFSLN</sequence>
<reference evidence="1" key="1">
    <citation type="submission" date="2018-06" db="EMBL/GenBank/DDBJ databases">
        <authorList>
            <person name="Zhirakovskaya E."/>
        </authorList>
    </citation>
    <scope>NUCLEOTIDE SEQUENCE</scope>
</reference>
<gene>
    <name evidence="1" type="ORF">MNBD_GAMMA12-2843</name>
</gene>